<accession>W7QNI1</accession>
<feature type="binding site" evidence="2">
    <location>
        <position position="264"/>
    </location>
    <ligand>
        <name>substrate</name>
    </ligand>
</feature>
<dbReference type="Gene3D" id="3.40.50.11190">
    <property type="match status" value="1"/>
</dbReference>
<keyword evidence="5" id="KW-1185">Reference proteome</keyword>
<protein>
    <submittedName>
        <fullName evidence="4">Spore coat polysaccharide biosynthesis protein glycosyltransferase-like protein</fullName>
    </submittedName>
</protein>
<dbReference type="GO" id="GO:0016758">
    <property type="term" value="F:hexosyltransferase activity"/>
    <property type="evidence" value="ECO:0007669"/>
    <property type="project" value="InterPro"/>
</dbReference>
<dbReference type="STRING" id="1328313.DS2_12353"/>
<comment type="caution">
    <text evidence="4">The sequence shown here is derived from an EMBL/GenBank/DDBJ whole genome shotgun (WGS) entry which is preliminary data.</text>
</comment>
<dbReference type="OrthoDB" id="9788924at2"/>
<dbReference type="InterPro" id="IPR007235">
    <property type="entry name" value="Glyco_trans_28_C"/>
</dbReference>
<evidence type="ECO:0000259" key="3">
    <source>
        <dbReference type="Pfam" id="PF04101"/>
    </source>
</evidence>
<evidence type="ECO:0000256" key="1">
    <source>
        <dbReference type="PIRSR" id="PIRSR620023-1"/>
    </source>
</evidence>
<dbReference type="RefSeq" id="WP_035015118.1">
    <property type="nucleotide sequence ID" value="NZ_ARZY01000023.1"/>
</dbReference>
<proteinExistence type="predicted"/>
<evidence type="ECO:0000313" key="5">
    <source>
        <dbReference type="Proteomes" id="UP000019276"/>
    </source>
</evidence>
<evidence type="ECO:0000313" key="4">
    <source>
        <dbReference type="EMBL" id="EWH09473.1"/>
    </source>
</evidence>
<keyword evidence="4" id="KW-0808">Transferase</keyword>
<dbReference type="EMBL" id="ARZY01000023">
    <property type="protein sequence ID" value="EWH09473.1"/>
    <property type="molecule type" value="Genomic_DNA"/>
</dbReference>
<dbReference type="SUPFAM" id="SSF53756">
    <property type="entry name" value="UDP-Glycosyltransferase/glycogen phosphorylase"/>
    <property type="match status" value="1"/>
</dbReference>
<dbReference type="Pfam" id="PF04101">
    <property type="entry name" value="Glyco_tran_28_C"/>
    <property type="match status" value="1"/>
</dbReference>
<feature type="binding site" evidence="2">
    <location>
        <position position="163"/>
    </location>
    <ligand>
        <name>substrate</name>
    </ligand>
</feature>
<dbReference type="Gene3D" id="3.40.50.2000">
    <property type="entry name" value="Glycogen Phosphorylase B"/>
    <property type="match status" value="1"/>
</dbReference>
<reference evidence="4 5" key="1">
    <citation type="journal article" date="2014" name="Genome Announc.">
        <title>Draft Genome Sequence of the Agar-Degrading Bacterium Catenovulum sp. Strain DS-2, Isolated from Intestines of Haliotis diversicolor.</title>
        <authorList>
            <person name="Shan D."/>
            <person name="Li X."/>
            <person name="Gu Z."/>
            <person name="Wei G."/>
            <person name="Gao Z."/>
            <person name="Shao Z."/>
        </authorList>
    </citation>
    <scope>NUCLEOTIDE SEQUENCE [LARGE SCALE GENOMIC DNA]</scope>
    <source>
        <strain evidence="4 5">DS-2</strain>
    </source>
</reference>
<gene>
    <name evidence="4" type="ORF">DS2_12353</name>
</gene>
<sequence length="351" mass="39230">MIVFVVDINPKIGAGHFMRCLALAQAAKKQRIDCVFICAENNIQFAEKMLQAEFLLAAYPLPKTERQAGDNLHKVLAKYLAKSAHNFVFLDGYHYAADFKQRLQQSCKQLAATLVQIDDNADCPPYLADYIVNPSVNSQTVPDYSNWLAMDKIIAGDEFRLLRQEFAEQSLVAANKRQGVVITMGGTDPLELTWLVVKACEKSLEKPQPITVVIGQNYPHAEQLKTQINQLPEHINYVYAPENMAALFASAKFVISAAGSAQFELFSMQTPAILLVVADNQVRNTEVAKKQGWVELLDCRDGLPDDELVWLINNMCNGDWLVKYQRILDLQQGLSKPIAKGAENVLVRLCS</sequence>
<feature type="domain" description="Glycosyl transferase family 28 C-terminal" evidence="3">
    <location>
        <begin position="181"/>
        <end position="296"/>
    </location>
</feature>
<dbReference type="NCBIfam" id="TIGR03590">
    <property type="entry name" value="PseG"/>
    <property type="match status" value="1"/>
</dbReference>
<dbReference type="InterPro" id="IPR020023">
    <property type="entry name" value="PseG"/>
</dbReference>
<dbReference type="AlphaFoldDB" id="W7QNI1"/>
<evidence type="ECO:0000256" key="2">
    <source>
        <dbReference type="PIRSR" id="PIRSR620023-2"/>
    </source>
</evidence>
<feature type="active site" description="Proton acceptor" evidence="1">
    <location>
        <position position="16"/>
    </location>
</feature>
<dbReference type="Proteomes" id="UP000019276">
    <property type="component" value="Unassembled WGS sequence"/>
</dbReference>
<dbReference type="eggNOG" id="COG3980">
    <property type="taxonomic scope" value="Bacteria"/>
</dbReference>
<organism evidence="4 5">
    <name type="scientific">Catenovulum agarivorans DS-2</name>
    <dbReference type="NCBI Taxonomy" id="1328313"/>
    <lineage>
        <taxon>Bacteria</taxon>
        <taxon>Pseudomonadati</taxon>
        <taxon>Pseudomonadota</taxon>
        <taxon>Gammaproteobacteria</taxon>
        <taxon>Alteromonadales</taxon>
        <taxon>Alteromonadaceae</taxon>
        <taxon>Catenovulum</taxon>
    </lineage>
</organism>
<name>W7QNI1_9ALTE</name>